<feature type="compositionally biased region" description="Low complexity" evidence="1">
    <location>
        <begin position="88"/>
        <end position="100"/>
    </location>
</feature>
<evidence type="ECO:0000256" key="1">
    <source>
        <dbReference type="SAM" id="MobiDB-lite"/>
    </source>
</evidence>
<reference evidence="2" key="1">
    <citation type="submission" date="2023-04" db="EMBL/GenBank/DDBJ databases">
        <title>Aspergillus oryzae var. brunneus NBRC 4377.</title>
        <authorList>
            <person name="Ichikawa N."/>
            <person name="Sato H."/>
            <person name="Tonouchi N."/>
        </authorList>
    </citation>
    <scope>NUCLEOTIDE SEQUENCE</scope>
    <source>
        <strain evidence="2">NBRC 4377</strain>
    </source>
</reference>
<dbReference type="Proteomes" id="UP001165189">
    <property type="component" value="Unassembled WGS sequence"/>
</dbReference>
<feature type="region of interest" description="Disordered" evidence="1">
    <location>
        <begin position="1"/>
        <end position="120"/>
    </location>
</feature>
<protein>
    <submittedName>
        <fullName evidence="2">Unnamed protein product</fullName>
    </submittedName>
</protein>
<comment type="caution">
    <text evidence="2">The sequence shown here is derived from an EMBL/GenBank/DDBJ whole genome shotgun (WGS) entry which is preliminary data.</text>
</comment>
<feature type="compositionally biased region" description="Polar residues" evidence="1">
    <location>
        <begin position="38"/>
        <end position="47"/>
    </location>
</feature>
<keyword evidence="3" id="KW-1185">Reference proteome</keyword>
<evidence type="ECO:0000313" key="2">
    <source>
        <dbReference type="EMBL" id="GMG45552.1"/>
    </source>
</evidence>
<organism evidence="2 3">
    <name type="scientific">Aspergillus oryzae var. brunneus</name>
    <dbReference type="NCBI Taxonomy" id="332754"/>
    <lineage>
        <taxon>Eukaryota</taxon>
        <taxon>Fungi</taxon>
        <taxon>Dikarya</taxon>
        <taxon>Ascomycota</taxon>
        <taxon>Pezizomycotina</taxon>
        <taxon>Eurotiomycetes</taxon>
        <taxon>Eurotiomycetidae</taxon>
        <taxon>Eurotiales</taxon>
        <taxon>Aspergillaceae</taxon>
        <taxon>Aspergillus</taxon>
        <taxon>Aspergillus subgen. Circumdati</taxon>
    </lineage>
</organism>
<dbReference type="EMBL" id="BSYB01000015">
    <property type="protein sequence ID" value="GMG45552.1"/>
    <property type="molecule type" value="Genomic_DNA"/>
</dbReference>
<feature type="compositionally biased region" description="Pro residues" evidence="1">
    <location>
        <begin position="101"/>
        <end position="115"/>
    </location>
</feature>
<feature type="compositionally biased region" description="Pro residues" evidence="1">
    <location>
        <begin position="23"/>
        <end position="32"/>
    </location>
</feature>
<sequence>MSVQRGAPPTPFPPNPAFGVPPLAAPPMPQAPLPALSNPPNIANLITSLDGPTLQSLLGAPQQRQSAVPTAQQPFSTTASTPNAGADLASLLSAATRQPVPANPQHPLPPQPFPIQAPNAPVVSDPNLISLLAKGLGGQQAQNQATVGPHVQNIMNQLGKWKQ</sequence>
<feature type="compositionally biased region" description="Polar residues" evidence="1">
    <location>
        <begin position="62"/>
        <end position="83"/>
    </location>
</feature>
<proteinExistence type="predicted"/>
<evidence type="ECO:0000313" key="3">
    <source>
        <dbReference type="Proteomes" id="UP001165189"/>
    </source>
</evidence>
<name>A0ABQ6KLP4_ASPOZ</name>
<gene>
    <name evidence="2" type="ORF">Aory05_000443200</name>
</gene>
<accession>A0ABQ6KLP4</accession>